<feature type="compositionally biased region" description="Low complexity" evidence="1">
    <location>
        <begin position="48"/>
        <end position="58"/>
    </location>
</feature>
<keyword evidence="2" id="KW-0812">Transmembrane</keyword>
<dbReference type="EMBL" id="JBBXMP010000019">
    <property type="protein sequence ID" value="KAL0068305.1"/>
    <property type="molecule type" value="Genomic_DNA"/>
</dbReference>
<evidence type="ECO:0000256" key="2">
    <source>
        <dbReference type="SAM" id="Phobius"/>
    </source>
</evidence>
<organism evidence="3 4">
    <name type="scientific">Marasmius tenuissimus</name>
    <dbReference type="NCBI Taxonomy" id="585030"/>
    <lineage>
        <taxon>Eukaryota</taxon>
        <taxon>Fungi</taxon>
        <taxon>Dikarya</taxon>
        <taxon>Basidiomycota</taxon>
        <taxon>Agaricomycotina</taxon>
        <taxon>Agaricomycetes</taxon>
        <taxon>Agaricomycetidae</taxon>
        <taxon>Agaricales</taxon>
        <taxon>Marasmiineae</taxon>
        <taxon>Marasmiaceae</taxon>
        <taxon>Marasmius</taxon>
    </lineage>
</organism>
<evidence type="ECO:0000256" key="1">
    <source>
        <dbReference type="SAM" id="MobiDB-lite"/>
    </source>
</evidence>
<protein>
    <submittedName>
        <fullName evidence="3">Uncharacterized protein</fullName>
    </submittedName>
</protein>
<comment type="caution">
    <text evidence="3">The sequence shown here is derived from an EMBL/GenBank/DDBJ whole genome shotgun (WGS) entry which is preliminary data.</text>
</comment>
<gene>
    <name evidence="3" type="ORF">AAF712_004692</name>
</gene>
<keyword evidence="2" id="KW-1133">Transmembrane helix</keyword>
<accession>A0ABR3A424</accession>
<feature type="transmembrane region" description="Helical" evidence="2">
    <location>
        <begin position="73"/>
        <end position="91"/>
    </location>
</feature>
<keyword evidence="4" id="KW-1185">Reference proteome</keyword>
<feature type="region of interest" description="Disordered" evidence="1">
    <location>
        <begin position="48"/>
        <end position="67"/>
    </location>
</feature>
<evidence type="ECO:0000313" key="4">
    <source>
        <dbReference type="Proteomes" id="UP001437256"/>
    </source>
</evidence>
<reference evidence="3 4" key="1">
    <citation type="submission" date="2024-05" db="EMBL/GenBank/DDBJ databases">
        <title>A draft genome resource for the thread blight pathogen Marasmius tenuissimus strain MS-2.</title>
        <authorList>
            <person name="Yulfo-Soto G.E."/>
            <person name="Baruah I.K."/>
            <person name="Amoako-Attah I."/>
            <person name="Bukari Y."/>
            <person name="Meinhardt L.W."/>
            <person name="Bailey B.A."/>
            <person name="Cohen S.P."/>
        </authorList>
    </citation>
    <scope>NUCLEOTIDE SEQUENCE [LARGE SCALE GENOMIC DNA]</scope>
    <source>
        <strain evidence="3 4">MS-2</strain>
    </source>
</reference>
<name>A0ABR3A424_9AGAR</name>
<dbReference type="Proteomes" id="UP001437256">
    <property type="component" value="Unassembled WGS sequence"/>
</dbReference>
<proteinExistence type="predicted"/>
<sequence>MPASRTNHADVRYSPYRKPIYEDTDEDGVRVVVEHHGDIVLMPQEDVQGAPAAQPQAGHEIEHQRRGPDNDRIKILITLLILTIFSLFIHIQNIRIALRILDHDGNED</sequence>
<keyword evidence="2" id="KW-0472">Membrane</keyword>
<evidence type="ECO:0000313" key="3">
    <source>
        <dbReference type="EMBL" id="KAL0068305.1"/>
    </source>
</evidence>